<dbReference type="GO" id="GO:0005737">
    <property type="term" value="C:cytoplasm"/>
    <property type="evidence" value="ECO:0007669"/>
    <property type="project" value="TreeGrafter"/>
</dbReference>
<dbReference type="SUPFAM" id="SSF48113">
    <property type="entry name" value="Heme-dependent peroxidases"/>
    <property type="match status" value="1"/>
</dbReference>
<dbReference type="GO" id="GO:0004601">
    <property type="term" value="F:peroxidase activity"/>
    <property type="evidence" value="ECO:0007669"/>
    <property type="project" value="InterPro"/>
</dbReference>
<proteinExistence type="predicted"/>
<reference evidence="5 6" key="1">
    <citation type="submission" date="2016-10" db="EMBL/GenBank/DDBJ databases">
        <authorList>
            <person name="de Groot N.N."/>
        </authorList>
    </citation>
    <scope>NUCLEOTIDE SEQUENCE [LARGE SCALE GENOMIC DNA]</scope>
    <source>
        <strain evidence="5 6">Nl18</strain>
    </source>
</reference>
<keyword evidence="2" id="KW-0223">Dioxygenase</keyword>
<evidence type="ECO:0000256" key="2">
    <source>
        <dbReference type="ARBA" id="ARBA00022964"/>
    </source>
</evidence>
<dbReference type="GO" id="GO:0004666">
    <property type="term" value="F:prostaglandin-endoperoxide synthase activity"/>
    <property type="evidence" value="ECO:0007669"/>
    <property type="project" value="TreeGrafter"/>
</dbReference>
<keyword evidence="4" id="KW-0408">Iron</keyword>
<protein>
    <submittedName>
        <fullName evidence="5">Prostaglandin-endoperoxide synthase 2</fullName>
    </submittedName>
</protein>
<dbReference type="Gene3D" id="1.10.640.10">
    <property type="entry name" value="Haem peroxidase domain superfamily, animal type"/>
    <property type="match status" value="1"/>
</dbReference>
<dbReference type="InterPro" id="IPR019791">
    <property type="entry name" value="Haem_peroxidase_animal"/>
</dbReference>
<dbReference type="EMBL" id="FOCT01000002">
    <property type="protein sequence ID" value="SEN00001.1"/>
    <property type="molecule type" value="Genomic_DNA"/>
</dbReference>
<dbReference type="GO" id="GO:0046872">
    <property type="term" value="F:metal ion binding"/>
    <property type="evidence" value="ECO:0007669"/>
    <property type="project" value="UniProtKB-KW"/>
</dbReference>
<evidence type="ECO:0000313" key="6">
    <source>
        <dbReference type="Proteomes" id="UP000183898"/>
    </source>
</evidence>
<evidence type="ECO:0000256" key="4">
    <source>
        <dbReference type="ARBA" id="ARBA00023004"/>
    </source>
</evidence>
<organism evidence="5 6">
    <name type="scientific">Nitrosospira multiformis</name>
    <dbReference type="NCBI Taxonomy" id="1231"/>
    <lineage>
        <taxon>Bacteria</taxon>
        <taxon>Pseudomonadati</taxon>
        <taxon>Pseudomonadota</taxon>
        <taxon>Betaproteobacteria</taxon>
        <taxon>Nitrosomonadales</taxon>
        <taxon>Nitrosomonadaceae</taxon>
        <taxon>Nitrosospira</taxon>
    </lineage>
</organism>
<accession>A0A1H8CXQ4</accession>
<name>A0A1H8CXQ4_9PROT</name>
<dbReference type="GO" id="GO:0006631">
    <property type="term" value="P:fatty acid metabolic process"/>
    <property type="evidence" value="ECO:0007669"/>
    <property type="project" value="UniProtKB-ARBA"/>
</dbReference>
<dbReference type="GO" id="GO:0020037">
    <property type="term" value="F:heme binding"/>
    <property type="evidence" value="ECO:0007669"/>
    <property type="project" value="InterPro"/>
</dbReference>
<evidence type="ECO:0000313" key="5">
    <source>
        <dbReference type="EMBL" id="SEN00001.1"/>
    </source>
</evidence>
<dbReference type="GO" id="GO:0006979">
    <property type="term" value="P:response to oxidative stress"/>
    <property type="evidence" value="ECO:0007669"/>
    <property type="project" value="InterPro"/>
</dbReference>
<dbReference type="PRINTS" id="PR00457">
    <property type="entry name" value="ANPEROXIDASE"/>
</dbReference>
<evidence type="ECO:0000256" key="1">
    <source>
        <dbReference type="ARBA" id="ARBA00022723"/>
    </source>
</evidence>
<dbReference type="CDD" id="cd09816">
    <property type="entry name" value="prostaglandin_endoperoxide_synthase"/>
    <property type="match status" value="1"/>
</dbReference>
<dbReference type="PROSITE" id="PS50292">
    <property type="entry name" value="PEROXIDASE_3"/>
    <property type="match status" value="1"/>
</dbReference>
<dbReference type="Pfam" id="PF03098">
    <property type="entry name" value="An_peroxidase"/>
    <property type="match status" value="1"/>
</dbReference>
<dbReference type="InterPro" id="IPR037120">
    <property type="entry name" value="Haem_peroxidase_sf_animal"/>
</dbReference>
<evidence type="ECO:0000256" key="3">
    <source>
        <dbReference type="ARBA" id="ARBA00023002"/>
    </source>
</evidence>
<dbReference type="AlphaFoldDB" id="A0A1H8CXQ4"/>
<dbReference type="GO" id="GO:0016702">
    <property type="term" value="F:oxidoreductase activity, acting on single donors with incorporation of molecular oxygen, incorporation of two atoms of oxygen"/>
    <property type="evidence" value="ECO:0007669"/>
    <property type="project" value="TreeGrafter"/>
</dbReference>
<gene>
    <name evidence="5" type="ORF">SAMN05216404_10296</name>
</gene>
<dbReference type="InterPro" id="IPR050783">
    <property type="entry name" value="Oxylipin_biosynth_metab"/>
</dbReference>
<dbReference type="InterPro" id="IPR010255">
    <property type="entry name" value="Haem_peroxidase_sf"/>
</dbReference>
<dbReference type="PANTHER" id="PTHR11903:SF39">
    <property type="entry name" value="PROSTAGLANDIN G_H SYNTHASE 2-LIKE"/>
    <property type="match status" value="1"/>
</dbReference>
<dbReference type="Proteomes" id="UP000183898">
    <property type="component" value="Unassembled WGS sequence"/>
</dbReference>
<sequence>MYEFFFPILFRIANRFPWLVRIVSRITWLRRFISDAFVNWQAYSTNPRPRAFSLASSYTTWQSLTDKSFTGRHLPEAEGDQNLPDMERVVDLWRRKENKEIPSVDTSILFAFFAQWFTDSFLRTDFRDRRKNTSNHEIDLCQIYGLREEITHYLRLKKDGKLKYQIIDGEIFPPYLFNTEETTTGDWVFADKEFEKLHPREVLDFVFSNIPEERLKRMFAAGLEHGNSSVGYTIMNTVMLREHNRICDLLKEAYPKWDDERLFQTARNIMVVLLIKVVLADYVSRFTQFGFTLDPSPDLAERQRWYRTNWISLEFNLLYRWHSMVPESYRVGNQSYPLDAFRNNTPLVIQHGIGRVITAASMQRAGRIGLHNTHDYFFYPLPISDDNRSVMERSIAMGRQARLRPFNDYREAFNMPRLRSFEELTEDSELQRELKDLYKDRIDDLEWQVGIFAEDHNEGFSLGRLMVRMVGYDAFTHALTNPLVSIYVHNEKTFSKVGQSVIEETSSLADIVKRNVRDSDTVVASFNTSVQ</sequence>
<keyword evidence="3" id="KW-0560">Oxidoreductase</keyword>
<dbReference type="PANTHER" id="PTHR11903">
    <property type="entry name" value="PROSTAGLANDIN G/H SYNTHASE"/>
    <property type="match status" value="1"/>
</dbReference>
<keyword evidence="1" id="KW-0479">Metal-binding</keyword>